<dbReference type="InterPro" id="IPR049577">
    <property type="entry name" value="GMPP_N"/>
</dbReference>
<dbReference type="FunFam" id="2.60.120.10:FF:000032">
    <property type="entry name" value="Mannose-1-phosphate guanylyltransferase/mannose-6-phosphate isomerase"/>
    <property type="match status" value="1"/>
</dbReference>
<dbReference type="InterPro" id="IPR011051">
    <property type="entry name" value="RmlC_Cupin_sf"/>
</dbReference>
<evidence type="ECO:0000256" key="4">
    <source>
        <dbReference type="ARBA" id="ARBA00022695"/>
    </source>
</evidence>
<feature type="domain" description="MannoseP isomerase/GMP-like beta-helix" evidence="11">
    <location>
        <begin position="302"/>
        <end position="357"/>
    </location>
</feature>
<dbReference type="InterPro" id="IPR001538">
    <property type="entry name" value="Man6P_isomerase-2_C"/>
</dbReference>
<organism evidence="12 13">
    <name type="scientific">Roseomonas genomospecies 6</name>
    <dbReference type="NCBI Taxonomy" id="214106"/>
    <lineage>
        <taxon>Bacteria</taxon>
        <taxon>Pseudomonadati</taxon>
        <taxon>Pseudomonadota</taxon>
        <taxon>Alphaproteobacteria</taxon>
        <taxon>Acetobacterales</taxon>
        <taxon>Roseomonadaceae</taxon>
        <taxon>Roseomonas</taxon>
    </lineage>
</organism>
<dbReference type="GO" id="GO:0009298">
    <property type="term" value="P:GDP-mannose biosynthetic process"/>
    <property type="evidence" value="ECO:0007669"/>
    <property type="project" value="TreeGrafter"/>
</dbReference>
<keyword evidence="4 12" id="KW-0548">Nucleotidyltransferase</keyword>
<dbReference type="InterPro" id="IPR005835">
    <property type="entry name" value="NTP_transferase_dom"/>
</dbReference>
<accession>A0A9W7NEV8</accession>
<keyword evidence="13" id="KW-1185">Reference proteome</keyword>
<dbReference type="SUPFAM" id="SSF53448">
    <property type="entry name" value="Nucleotide-diphospho-sugar transferases"/>
    <property type="match status" value="1"/>
</dbReference>
<dbReference type="Pfam" id="PF01050">
    <property type="entry name" value="MannoseP_isomer"/>
    <property type="match status" value="1"/>
</dbReference>
<dbReference type="GO" id="GO:0000271">
    <property type="term" value="P:polysaccharide biosynthetic process"/>
    <property type="evidence" value="ECO:0007669"/>
    <property type="project" value="InterPro"/>
</dbReference>
<dbReference type="InterPro" id="IPR029044">
    <property type="entry name" value="Nucleotide-diphossugar_trans"/>
</dbReference>
<evidence type="ECO:0000259" key="9">
    <source>
        <dbReference type="Pfam" id="PF00483"/>
    </source>
</evidence>
<dbReference type="PANTHER" id="PTHR46390">
    <property type="entry name" value="MANNOSE-1-PHOSPHATE GUANYLYLTRANSFERASE"/>
    <property type="match status" value="1"/>
</dbReference>
<reference evidence="12 13" key="1">
    <citation type="submission" date="2018-07" db="EMBL/GenBank/DDBJ databases">
        <title>Genome sequence of Azospirillum sp. ATCC 49961.</title>
        <authorList>
            <person name="Sant'Anna F.H."/>
            <person name="Baldani J.I."/>
            <person name="Zilli J.E."/>
            <person name="Reis V.M."/>
            <person name="Hartmann A."/>
            <person name="Cruz L."/>
            <person name="de Souza E.M."/>
            <person name="de Oliveira Pedrosa F."/>
            <person name="Passaglia L.M.P."/>
        </authorList>
    </citation>
    <scope>NUCLEOTIDE SEQUENCE [LARGE SCALE GENOMIC DNA]</scope>
    <source>
        <strain evidence="12 13">ATCC 49961</strain>
    </source>
</reference>
<evidence type="ECO:0000313" key="13">
    <source>
        <dbReference type="Proteomes" id="UP000480854"/>
    </source>
</evidence>
<keyword evidence="5" id="KW-0547">Nucleotide-binding</keyword>
<evidence type="ECO:0000256" key="2">
    <source>
        <dbReference type="ARBA" id="ARBA00012387"/>
    </source>
</evidence>
<dbReference type="InterPro" id="IPR006375">
    <property type="entry name" value="Man1P_GuaTrfase/Man6P_Isoase"/>
</dbReference>
<dbReference type="Gene3D" id="2.60.120.10">
    <property type="entry name" value="Jelly Rolls"/>
    <property type="match status" value="1"/>
</dbReference>
<dbReference type="Proteomes" id="UP000480854">
    <property type="component" value="Unassembled WGS sequence"/>
</dbReference>
<dbReference type="RefSeq" id="WP_149470708.1">
    <property type="nucleotide sequence ID" value="NZ_QOKW01000018.1"/>
</dbReference>
<dbReference type="InterPro" id="IPR014710">
    <property type="entry name" value="RmlC-like_jellyroll"/>
</dbReference>
<dbReference type="Pfam" id="PF00483">
    <property type="entry name" value="NTP_transferase"/>
    <property type="match status" value="1"/>
</dbReference>
<sequence>MTNTSQNSRIHPVILSGGAGVRLWPMSREQYPKQFLPLCSERSMLQDTAGRVSDAARFADPLIVCNQEHRFVIAEQIRQAGRGAARIVLEPVGRNTAPAAAVAALIVAEQDPDGQILLLPADHAIQDRDAFLQAIATASAAASSGLLTTFGIVPTAPETGYGYIRRGDAVAGHDGAFRVAAFVEKPPREQAERYLAEKDFFWNSGMFLLPVRQYLAELERWAPAVLDACRAALARGRSDLDFFRLDEEAFAASPNISIDYAVMERTEAAAVVPCSIGWTDVGAWSALWEIGEKDQGGNVCHGDAVAWDSRGCYVRSEDGALVALLGMENAVVVATEDAILVAAKDRAQDIKPLVEHLKTQGRSEPLLHRRVHRPWGFYQSLHAGDRFQVKRLTVAPGARLSLQKHYHRAEHWVVVNGTALVTRGDEQILLRENESVYIPLGTPHRLENPGKVPLNLIEVQSGSYLGEDDIVRFDDHYGRS</sequence>
<dbReference type="GO" id="GO:0005525">
    <property type="term" value="F:GTP binding"/>
    <property type="evidence" value="ECO:0007669"/>
    <property type="project" value="UniProtKB-KW"/>
</dbReference>
<evidence type="ECO:0000256" key="6">
    <source>
        <dbReference type="ARBA" id="ARBA00023134"/>
    </source>
</evidence>
<dbReference type="InterPro" id="IPR051161">
    <property type="entry name" value="Mannose-6P_isomerase_type2"/>
</dbReference>
<dbReference type="EC" id="2.7.7.13" evidence="2"/>
<name>A0A9W7NEV8_9PROT</name>
<comment type="similarity">
    <text evidence="1 8">Belongs to the mannose-6-phosphate isomerase type 2 family.</text>
</comment>
<dbReference type="PANTHER" id="PTHR46390:SF1">
    <property type="entry name" value="MANNOSE-1-PHOSPHATE GUANYLYLTRANSFERASE"/>
    <property type="match status" value="1"/>
</dbReference>
<keyword evidence="6" id="KW-0342">GTP-binding</keyword>
<feature type="domain" description="Nucleotidyl transferase" evidence="9">
    <location>
        <begin position="12"/>
        <end position="294"/>
    </location>
</feature>
<dbReference type="OrthoDB" id="9806359at2"/>
<keyword evidence="12" id="KW-0413">Isomerase</keyword>
<dbReference type="NCBIfam" id="TIGR01479">
    <property type="entry name" value="GMP_PMI"/>
    <property type="match status" value="1"/>
</dbReference>
<evidence type="ECO:0000256" key="7">
    <source>
        <dbReference type="ARBA" id="ARBA00047343"/>
    </source>
</evidence>
<dbReference type="Gene3D" id="3.90.550.10">
    <property type="entry name" value="Spore Coat Polysaccharide Biosynthesis Protein SpsA, Chain A"/>
    <property type="match status" value="1"/>
</dbReference>
<protein>
    <recommendedName>
        <fullName evidence="2">mannose-1-phosphate guanylyltransferase</fullName>
        <ecNumber evidence="2">2.7.7.13</ecNumber>
    </recommendedName>
</protein>
<evidence type="ECO:0000313" key="12">
    <source>
        <dbReference type="EMBL" id="KAA0678243.1"/>
    </source>
</evidence>
<dbReference type="AlphaFoldDB" id="A0A9W7NEV8"/>
<evidence type="ECO:0000256" key="5">
    <source>
        <dbReference type="ARBA" id="ARBA00022741"/>
    </source>
</evidence>
<keyword evidence="3 12" id="KW-0808">Transferase</keyword>
<evidence type="ECO:0000256" key="8">
    <source>
        <dbReference type="RuleBase" id="RU004190"/>
    </source>
</evidence>
<evidence type="ECO:0000256" key="3">
    <source>
        <dbReference type="ARBA" id="ARBA00022679"/>
    </source>
</evidence>
<proteinExistence type="inferred from homology"/>
<dbReference type="CDD" id="cd02509">
    <property type="entry name" value="GDP-M1P_Guanylyltransferase"/>
    <property type="match status" value="1"/>
</dbReference>
<evidence type="ECO:0000259" key="11">
    <source>
        <dbReference type="Pfam" id="PF22640"/>
    </source>
</evidence>
<dbReference type="GO" id="GO:0016853">
    <property type="term" value="F:isomerase activity"/>
    <property type="evidence" value="ECO:0007669"/>
    <property type="project" value="UniProtKB-KW"/>
</dbReference>
<comment type="catalytic activity">
    <reaction evidence="7">
        <text>alpha-D-mannose 1-phosphate + GTP + H(+) = GDP-alpha-D-mannose + diphosphate</text>
        <dbReference type="Rhea" id="RHEA:15229"/>
        <dbReference type="ChEBI" id="CHEBI:15378"/>
        <dbReference type="ChEBI" id="CHEBI:33019"/>
        <dbReference type="ChEBI" id="CHEBI:37565"/>
        <dbReference type="ChEBI" id="CHEBI:57527"/>
        <dbReference type="ChEBI" id="CHEBI:58409"/>
        <dbReference type="EC" id="2.7.7.13"/>
    </reaction>
</comment>
<dbReference type="Pfam" id="PF22640">
    <property type="entry name" value="ManC_GMP_beta-helix"/>
    <property type="match status" value="1"/>
</dbReference>
<dbReference type="InterPro" id="IPR054566">
    <property type="entry name" value="ManC/GMP-like_b-helix"/>
</dbReference>
<dbReference type="FunFam" id="3.90.550.10:FF:000046">
    <property type="entry name" value="Mannose-1-phosphate guanylyltransferase (GDP)"/>
    <property type="match status" value="1"/>
</dbReference>
<gene>
    <name evidence="12" type="ORF">DS843_20535</name>
</gene>
<dbReference type="SUPFAM" id="SSF51182">
    <property type="entry name" value="RmlC-like cupins"/>
    <property type="match status" value="1"/>
</dbReference>
<evidence type="ECO:0000256" key="1">
    <source>
        <dbReference type="ARBA" id="ARBA00006115"/>
    </source>
</evidence>
<evidence type="ECO:0000259" key="10">
    <source>
        <dbReference type="Pfam" id="PF01050"/>
    </source>
</evidence>
<dbReference type="GO" id="GO:0004475">
    <property type="term" value="F:mannose-1-phosphate guanylyltransferase (GTP) activity"/>
    <property type="evidence" value="ECO:0007669"/>
    <property type="project" value="UniProtKB-EC"/>
</dbReference>
<comment type="caution">
    <text evidence="12">The sequence shown here is derived from an EMBL/GenBank/DDBJ whole genome shotgun (WGS) entry which is preliminary data.</text>
</comment>
<feature type="domain" description="Mannose-6-phosphate isomerase type II C-terminal" evidence="10">
    <location>
        <begin position="361"/>
        <end position="475"/>
    </location>
</feature>
<dbReference type="EMBL" id="QOKW01000018">
    <property type="protein sequence ID" value="KAA0678243.1"/>
    <property type="molecule type" value="Genomic_DNA"/>
</dbReference>
<dbReference type="CDD" id="cd02213">
    <property type="entry name" value="cupin_PMI_typeII_C"/>
    <property type="match status" value="1"/>
</dbReference>